<name>A0A270BWA1_9PROT</name>
<protein>
    <recommendedName>
        <fullName evidence="4">HTH gntR-type domain-containing protein</fullName>
    </recommendedName>
</protein>
<dbReference type="PANTHER" id="PTHR43537">
    <property type="entry name" value="TRANSCRIPTIONAL REGULATOR, GNTR FAMILY"/>
    <property type="match status" value="1"/>
</dbReference>
<dbReference type="InterPro" id="IPR008920">
    <property type="entry name" value="TF_FadR/GntR_C"/>
</dbReference>
<dbReference type="SMART" id="SM00345">
    <property type="entry name" value="HTH_GNTR"/>
    <property type="match status" value="1"/>
</dbReference>
<keyword evidence="6" id="KW-1185">Reference proteome</keyword>
<dbReference type="GO" id="GO:0003677">
    <property type="term" value="F:DNA binding"/>
    <property type="evidence" value="ECO:0007669"/>
    <property type="project" value="UniProtKB-KW"/>
</dbReference>
<evidence type="ECO:0000256" key="3">
    <source>
        <dbReference type="ARBA" id="ARBA00023163"/>
    </source>
</evidence>
<dbReference type="OrthoDB" id="9815654at2"/>
<reference evidence="5 6" key="1">
    <citation type="submission" date="2017-04" db="EMBL/GenBank/DDBJ databases">
        <title>Kefir bacterial isolates.</title>
        <authorList>
            <person name="Kim Y."/>
            <person name="Blasche S."/>
            <person name="Patil K.R."/>
        </authorList>
    </citation>
    <scope>NUCLEOTIDE SEQUENCE [LARGE SCALE GENOMIC DNA]</scope>
    <source>
        <strain evidence="5 6">KR-2</strain>
    </source>
</reference>
<evidence type="ECO:0000313" key="5">
    <source>
        <dbReference type="EMBL" id="PAL29337.1"/>
    </source>
</evidence>
<evidence type="ECO:0000256" key="2">
    <source>
        <dbReference type="ARBA" id="ARBA00023125"/>
    </source>
</evidence>
<feature type="domain" description="HTH gntR-type" evidence="4">
    <location>
        <begin position="29"/>
        <end position="96"/>
    </location>
</feature>
<dbReference type="InterPro" id="IPR036390">
    <property type="entry name" value="WH_DNA-bd_sf"/>
</dbReference>
<dbReference type="InterPro" id="IPR036388">
    <property type="entry name" value="WH-like_DNA-bd_sf"/>
</dbReference>
<dbReference type="InterPro" id="IPR011711">
    <property type="entry name" value="GntR_C"/>
</dbReference>
<keyword evidence="1" id="KW-0805">Transcription regulation</keyword>
<accession>A0A270BWA1</accession>
<organism evidence="5 6">
    <name type="scientific">Acetobacter syzygii</name>
    <dbReference type="NCBI Taxonomy" id="146476"/>
    <lineage>
        <taxon>Bacteria</taxon>
        <taxon>Pseudomonadati</taxon>
        <taxon>Pseudomonadota</taxon>
        <taxon>Alphaproteobacteria</taxon>
        <taxon>Acetobacterales</taxon>
        <taxon>Acetobacteraceae</taxon>
        <taxon>Acetobacter</taxon>
    </lineage>
</organism>
<dbReference type="EMBL" id="NDFP01000001">
    <property type="protein sequence ID" value="PAL29337.1"/>
    <property type="molecule type" value="Genomic_DNA"/>
</dbReference>
<keyword evidence="2" id="KW-0238">DNA-binding</keyword>
<keyword evidence="3" id="KW-0804">Transcription</keyword>
<dbReference type="Pfam" id="PF00392">
    <property type="entry name" value="GntR"/>
    <property type="match status" value="1"/>
</dbReference>
<sequence length="242" mass="27554">MSVTRDIKRVRNAGGLVQSVIKIERPQRVALADYAEKSIRREILEGRLHPADRLVTRELAELLGTSVTPVREALLRLVAIGVLEASPAQSFAVPLLEPKQYLELAEIRRAIEPLAAMHAMENLTKQDVHELEKILLDFRRAKRKGDISAALSFNHAFRFRLYAAADKPVLLEIIEQLWLKIGPMFNYLFPQADVETDMPHNYDLLLSAVKDRSKEEVCNIIKKSIDKGTEIILHNLESYLNR</sequence>
<comment type="caution">
    <text evidence="5">The sequence shown here is derived from an EMBL/GenBank/DDBJ whole genome shotgun (WGS) entry which is preliminary data.</text>
</comment>
<dbReference type="Gene3D" id="1.20.120.530">
    <property type="entry name" value="GntR ligand-binding domain-like"/>
    <property type="match status" value="1"/>
</dbReference>
<dbReference type="Proteomes" id="UP000216033">
    <property type="component" value="Unassembled WGS sequence"/>
</dbReference>
<evidence type="ECO:0000313" key="6">
    <source>
        <dbReference type="Proteomes" id="UP000216033"/>
    </source>
</evidence>
<dbReference type="Gene3D" id="1.10.10.10">
    <property type="entry name" value="Winged helix-like DNA-binding domain superfamily/Winged helix DNA-binding domain"/>
    <property type="match status" value="1"/>
</dbReference>
<dbReference type="PANTHER" id="PTHR43537:SF39">
    <property type="entry name" value="HTH-TYPE TRANSCRIPTIONAL REGULATOR MCBR"/>
    <property type="match status" value="1"/>
</dbReference>
<evidence type="ECO:0000256" key="1">
    <source>
        <dbReference type="ARBA" id="ARBA00023015"/>
    </source>
</evidence>
<dbReference type="InterPro" id="IPR000524">
    <property type="entry name" value="Tscrpt_reg_HTH_GntR"/>
</dbReference>
<proteinExistence type="predicted"/>
<dbReference type="SMART" id="SM00895">
    <property type="entry name" value="FCD"/>
    <property type="match status" value="1"/>
</dbReference>
<dbReference type="SUPFAM" id="SSF48008">
    <property type="entry name" value="GntR ligand-binding domain-like"/>
    <property type="match status" value="1"/>
</dbReference>
<dbReference type="PROSITE" id="PS50949">
    <property type="entry name" value="HTH_GNTR"/>
    <property type="match status" value="1"/>
</dbReference>
<dbReference type="STRING" id="1231343.Absy_027_109"/>
<gene>
    <name evidence="5" type="ORF">B9K05_01460</name>
</gene>
<dbReference type="AlphaFoldDB" id="A0A270BWA1"/>
<dbReference type="GO" id="GO:0003700">
    <property type="term" value="F:DNA-binding transcription factor activity"/>
    <property type="evidence" value="ECO:0007669"/>
    <property type="project" value="InterPro"/>
</dbReference>
<dbReference type="RefSeq" id="WP_095351103.1">
    <property type="nucleotide sequence ID" value="NZ_NDFO01000003.1"/>
</dbReference>
<evidence type="ECO:0000259" key="4">
    <source>
        <dbReference type="PROSITE" id="PS50949"/>
    </source>
</evidence>
<dbReference type="Pfam" id="PF07729">
    <property type="entry name" value="FCD"/>
    <property type="match status" value="1"/>
</dbReference>
<dbReference type="SUPFAM" id="SSF46785">
    <property type="entry name" value="Winged helix' DNA-binding domain"/>
    <property type="match status" value="1"/>
</dbReference>